<evidence type="ECO:0000256" key="9">
    <source>
        <dbReference type="ARBA" id="ARBA00023136"/>
    </source>
</evidence>
<dbReference type="PROSITE" id="PS51257">
    <property type="entry name" value="PROKAR_LIPOPROTEIN"/>
    <property type="match status" value="1"/>
</dbReference>
<organism evidence="13 14">
    <name type="scientific">Adhaeribacter radiodurans</name>
    <dbReference type="NCBI Taxonomy" id="2745197"/>
    <lineage>
        <taxon>Bacteria</taxon>
        <taxon>Pseudomonadati</taxon>
        <taxon>Bacteroidota</taxon>
        <taxon>Cytophagia</taxon>
        <taxon>Cytophagales</taxon>
        <taxon>Hymenobacteraceae</taxon>
        <taxon>Adhaeribacter</taxon>
    </lineage>
</organism>
<name>A0A7L7L5Y4_9BACT</name>
<evidence type="ECO:0000256" key="6">
    <source>
        <dbReference type="ARBA" id="ARBA00022989"/>
    </source>
</evidence>
<keyword evidence="4" id="KW-1003">Cell membrane</keyword>
<dbReference type="RefSeq" id="WP_182415424.1">
    <property type="nucleotide sequence ID" value="NZ_CP055153.1"/>
</dbReference>
<dbReference type="InterPro" id="IPR051163">
    <property type="entry name" value="Sodium:Solute_Symporter_SSF"/>
</dbReference>
<feature type="transmembrane region" description="Helical" evidence="12">
    <location>
        <begin position="434"/>
        <end position="455"/>
    </location>
</feature>
<evidence type="ECO:0000256" key="7">
    <source>
        <dbReference type="ARBA" id="ARBA00023053"/>
    </source>
</evidence>
<sequence>MKLPLLDLLVFLVYMVGIVLYGCSFYFRNKSADAFTVGSGNLPAWVVGLSIFATYVSSISFLALPGKAYQTNWNGFVFSLSIPIASYIAVRFFVPLYRGINSVSAYYYLETRFGAWARLYASACYLLTQLARMGSIMFLLALPMNALFDWNIPAIIIVTGIGVLVYSLMGGIQAVIWTDAIQAIILIAGALACALVLLYSMPEGPSQVFKIAAEQDKFSLGSLSSSLSDSTFWVILVYGLFINLQNFGIDQSYVQRYLTTKSEKDAKFSTWLGSLLYLPVSALFFFIGTALFAYYQAQPHLLPANLQEPSLSDRVFPYFIANGLPSGLTGLLIASIFAAGMSTISTSLNSSATIILTDYYQRYFQKNTNEKTSMWVLYLASLVMGILGVIVALAMLQVKSALDAWWALSSIFSGGMLGLFLLGYFSQKARNRDALLGVIAGVLVICWISLSPAYFRNDFWAPFKSTLHPNLAIVLGTTAIFLIGFFTAQIFNRKVNVNLKSR</sequence>
<dbReference type="EMBL" id="CP055153">
    <property type="protein sequence ID" value="QMU28236.1"/>
    <property type="molecule type" value="Genomic_DNA"/>
</dbReference>
<evidence type="ECO:0000256" key="12">
    <source>
        <dbReference type="SAM" id="Phobius"/>
    </source>
</evidence>
<dbReference type="InterPro" id="IPR001734">
    <property type="entry name" value="Na/solute_symporter"/>
</dbReference>
<reference evidence="13 14" key="1">
    <citation type="submission" date="2020-06" db="EMBL/GenBank/DDBJ databases">
        <authorList>
            <person name="Hwang Y.J."/>
        </authorList>
    </citation>
    <scope>NUCLEOTIDE SEQUENCE [LARGE SCALE GENOMIC DNA]</scope>
    <source>
        <strain evidence="13 14">KUDC8001</strain>
    </source>
</reference>
<feature type="transmembrane region" description="Helical" evidence="12">
    <location>
        <begin position="467"/>
        <end position="492"/>
    </location>
</feature>
<evidence type="ECO:0000256" key="5">
    <source>
        <dbReference type="ARBA" id="ARBA00022692"/>
    </source>
</evidence>
<evidence type="ECO:0000256" key="11">
    <source>
        <dbReference type="RuleBase" id="RU362091"/>
    </source>
</evidence>
<dbReference type="InterPro" id="IPR038377">
    <property type="entry name" value="Na/Glc_symporter_sf"/>
</dbReference>
<feature type="transmembrane region" description="Helical" evidence="12">
    <location>
        <begin position="180"/>
        <end position="201"/>
    </location>
</feature>
<dbReference type="CDD" id="cd11495">
    <property type="entry name" value="SLC5sbd_NIS-like_u3"/>
    <property type="match status" value="1"/>
</dbReference>
<dbReference type="NCBIfam" id="TIGR00813">
    <property type="entry name" value="sss"/>
    <property type="match status" value="1"/>
</dbReference>
<dbReference type="AlphaFoldDB" id="A0A7L7L5Y4"/>
<feature type="transmembrane region" description="Helical" evidence="12">
    <location>
        <begin position="39"/>
        <end position="64"/>
    </location>
</feature>
<feature type="transmembrane region" description="Helical" evidence="12">
    <location>
        <begin position="315"/>
        <end position="339"/>
    </location>
</feature>
<evidence type="ECO:0000256" key="3">
    <source>
        <dbReference type="ARBA" id="ARBA00022448"/>
    </source>
</evidence>
<keyword evidence="14" id="KW-1185">Reference proteome</keyword>
<dbReference type="PANTHER" id="PTHR42985:SF32">
    <property type="entry name" value="SODIUM IODIDE SYMPORTER"/>
    <property type="match status" value="1"/>
</dbReference>
<accession>A0A7L7L5Y4</accession>
<dbReference type="GO" id="GO:0006814">
    <property type="term" value="P:sodium ion transport"/>
    <property type="evidence" value="ECO:0007669"/>
    <property type="project" value="UniProtKB-KW"/>
</dbReference>
<dbReference type="Gene3D" id="1.20.1730.10">
    <property type="entry name" value="Sodium/glucose cotransporter"/>
    <property type="match status" value="1"/>
</dbReference>
<dbReference type="GO" id="GO:0005886">
    <property type="term" value="C:plasma membrane"/>
    <property type="evidence" value="ECO:0007669"/>
    <property type="project" value="UniProtKB-SubCell"/>
</dbReference>
<dbReference type="PANTHER" id="PTHR42985">
    <property type="entry name" value="SODIUM-COUPLED MONOCARBOXYLATE TRANSPORTER"/>
    <property type="match status" value="1"/>
</dbReference>
<keyword evidence="7" id="KW-0915">Sodium</keyword>
<keyword evidence="5 12" id="KW-0812">Transmembrane</keyword>
<dbReference type="Pfam" id="PF00474">
    <property type="entry name" value="SSF"/>
    <property type="match status" value="1"/>
</dbReference>
<reference evidence="13 14" key="2">
    <citation type="submission" date="2020-08" db="EMBL/GenBank/DDBJ databases">
        <title>Adhaeribacter dokdonensis sp. nov., isolated from the rhizosphere of Elymus tsukushiensis, a plant native to the Dokdo Islands, Republic of Korea.</title>
        <authorList>
            <person name="Ghim S.Y."/>
        </authorList>
    </citation>
    <scope>NUCLEOTIDE SEQUENCE [LARGE SCALE GENOMIC DNA]</scope>
    <source>
        <strain evidence="13 14">KUDC8001</strain>
    </source>
</reference>
<proteinExistence type="inferred from homology"/>
<feature type="transmembrane region" description="Helical" evidence="12">
    <location>
        <begin position="150"/>
        <end position="168"/>
    </location>
</feature>
<evidence type="ECO:0000256" key="8">
    <source>
        <dbReference type="ARBA" id="ARBA00023065"/>
    </source>
</evidence>
<evidence type="ECO:0000256" key="2">
    <source>
        <dbReference type="ARBA" id="ARBA00006434"/>
    </source>
</evidence>
<dbReference type="PROSITE" id="PS50283">
    <property type="entry name" value="NA_SOLUT_SYMP_3"/>
    <property type="match status" value="1"/>
</dbReference>
<keyword evidence="9 12" id="KW-0472">Membrane</keyword>
<keyword evidence="8" id="KW-0406">Ion transport</keyword>
<feature type="transmembrane region" description="Helical" evidence="12">
    <location>
        <begin position="6"/>
        <end position="27"/>
    </location>
</feature>
<keyword evidence="6 12" id="KW-1133">Transmembrane helix</keyword>
<protein>
    <submittedName>
        <fullName evidence="13">Sodium:solute symporter</fullName>
    </submittedName>
</protein>
<comment type="subcellular location">
    <subcellularLocation>
        <location evidence="1">Cell membrane</location>
        <topology evidence="1">Multi-pass membrane protein</topology>
    </subcellularLocation>
</comment>
<keyword evidence="10" id="KW-0739">Sodium transport</keyword>
<feature type="transmembrane region" description="Helical" evidence="12">
    <location>
        <begin position="375"/>
        <end position="398"/>
    </location>
</feature>
<evidence type="ECO:0000256" key="10">
    <source>
        <dbReference type="ARBA" id="ARBA00023201"/>
    </source>
</evidence>
<gene>
    <name evidence="13" type="ORF">HUW48_09370</name>
</gene>
<evidence type="ECO:0000256" key="1">
    <source>
        <dbReference type="ARBA" id="ARBA00004651"/>
    </source>
</evidence>
<evidence type="ECO:0000256" key="4">
    <source>
        <dbReference type="ARBA" id="ARBA00022475"/>
    </source>
</evidence>
<dbReference type="KEGG" id="add:HUW48_09370"/>
<dbReference type="Proteomes" id="UP000514509">
    <property type="component" value="Chromosome"/>
</dbReference>
<comment type="similarity">
    <text evidence="2 11">Belongs to the sodium:solute symporter (SSF) (TC 2.A.21) family.</text>
</comment>
<feature type="transmembrane region" description="Helical" evidence="12">
    <location>
        <begin position="119"/>
        <end position="144"/>
    </location>
</feature>
<feature type="transmembrane region" description="Helical" evidence="12">
    <location>
        <begin position="404"/>
        <end position="422"/>
    </location>
</feature>
<feature type="transmembrane region" description="Helical" evidence="12">
    <location>
        <begin position="230"/>
        <end position="249"/>
    </location>
</feature>
<feature type="transmembrane region" description="Helical" evidence="12">
    <location>
        <begin position="76"/>
        <end position="98"/>
    </location>
</feature>
<keyword evidence="3" id="KW-0813">Transport</keyword>
<feature type="transmembrane region" description="Helical" evidence="12">
    <location>
        <begin position="270"/>
        <end position="295"/>
    </location>
</feature>
<evidence type="ECO:0000313" key="13">
    <source>
        <dbReference type="EMBL" id="QMU28236.1"/>
    </source>
</evidence>
<evidence type="ECO:0000313" key="14">
    <source>
        <dbReference type="Proteomes" id="UP000514509"/>
    </source>
</evidence>
<dbReference type="GO" id="GO:0015293">
    <property type="term" value="F:symporter activity"/>
    <property type="evidence" value="ECO:0007669"/>
    <property type="project" value="TreeGrafter"/>
</dbReference>